<name>A0A1G7PB55_9GAMM</name>
<dbReference type="EMBL" id="FNCI01000002">
    <property type="protein sequence ID" value="SDF83545.1"/>
    <property type="molecule type" value="Genomic_DNA"/>
</dbReference>
<proteinExistence type="predicted"/>
<reference evidence="1 2" key="1">
    <citation type="submission" date="2016-10" db="EMBL/GenBank/DDBJ databases">
        <authorList>
            <person name="de Groot N.N."/>
        </authorList>
    </citation>
    <scope>NUCLEOTIDE SEQUENCE [LARGE SCALE GENOMIC DNA]</scope>
    <source>
        <strain evidence="1 2">BH539</strain>
    </source>
</reference>
<dbReference type="PROSITE" id="PS51257">
    <property type="entry name" value="PROKAR_LIPOPROTEIN"/>
    <property type="match status" value="1"/>
</dbReference>
<keyword evidence="2" id="KW-1185">Reference proteome</keyword>
<evidence type="ECO:0000313" key="1">
    <source>
        <dbReference type="EMBL" id="SDF83545.1"/>
    </source>
</evidence>
<organism evidence="1 2">
    <name type="scientific">Onishia taeanensis</name>
    <dbReference type="NCBI Taxonomy" id="284577"/>
    <lineage>
        <taxon>Bacteria</taxon>
        <taxon>Pseudomonadati</taxon>
        <taxon>Pseudomonadota</taxon>
        <taxon>Gammaproteobacteria</taxon>
        <taxon>Oceanospirillales</taxon>
        <taxon>Halomonadaceae</taxon>
        <taxon>Onishia</taxon>
    </lineage>
</organism>
<dbReference type="RefSeq" id="WP_092523228.1">
    <property type="nucleotide sequence ID" value="NZ_FNCI01000002.1"/>
</dbReference>
<dbReference type="STRING" id="284577.SAMN05216571_102225"/>
<dbReference type="Proteomes" id="UP000198641">
    <property type="component" value="Unassembled WGS sequence"/>
</dbReference>
<evidence type="ECO:0000313" key="2">
    <source>
        <dbReference type="Proteomes" id="UP000198641"/>
    </source>
</evidence>
<gene>
    <name evidence="1" type="ORF">SAMN05216571_102225</name>
</gene>
<sequence length="313" mass="34122">MKAATNWMPLVAAIALTMAGCSSGGYYDDRSEAYTQAKSAEPLALPAGSELYETREAMPVPRANRPYRKLDDEFTAPRPQPSVAERDYVERRSMGDARWLTVNDPPEVVWPRIVEFGERQRLSVTDRDEVARRLTTPDGVIVVNDGLGATSEVRCELNASALDGCLNALAGYLDARGQTAMASNLSSRNAAGTAVARLVGGEGNRALLIDSDAEQAWAELSHLLERDFDQPEQQLLDQDAAGGDFEIAYLPLAERHPGMINRLFSDQTPRRARLNVVPAENGQARLTVTSVGEPALDDDGVRDLLGRLSSLLR</sequence>
<dbReference type="AlphaFoldDB" id="A0A1G7PB55"/>
<accession>A0A1G7PB55</accession>
<protein>
    <submittedName>
        <fullName evidence="1">Outer membrane protein assembly factor BamC</fullName>
    </submittedName>
</protein>
<dbReference type="OrthoDB" id="6199301at2"/>